<gene>
    <name evidence="1" type="ORF">D5086_006190</name>
</gene>
<dbReference type="Proteomes" id="UP000309997">
    <property type="component" value="Unassembled WGS sequence"/>
</dbReference>
<dbReference type="EMBL" id="RCHU02000003">
    <property type="protein sequence ID" value="KAL3598272.1"/>
    <property type="molecule type" value="Genomic_DNA"/>
</dbReference>
<organism evidence="1 2">
    <name type="scientific">Populus alba</name>
    <name type="common">White poplar</name>
    <dbReference type="NCBI Taxonomy" id="43335"/>
    <lineage>
        <taxon>Eukaryota</taxon>
        <taxon>Viridiplantae</taxon>
        <taxon>Streptophyta</taxon>
        <taxon>Embryophyta</taxon>
        <taxon>Tracheophyta</taxon>
        <taxon>Spermatophyta</taxon>
        <taxon>Magnoliopsida</taxon>
        <taxon>eudicotyledons</taxon>
        <taxon>Gunneridae</taxon>
        <taxon>Pentapetalae</taxon>
        <taxon>rosids</taxon>
        <taxon>fabids</taxon>
        <taxon>Malpighiales</taxon>
        <taxon>Salicaceae</taxon>
        <taxon>Saliceae</taxon>
        <taxon>Populus</taxon>
    </lineage>
</organism>
<evidence type="ECO:0000313" key="1">
    <source>
        <dbReference type="EMBL" id="KAL3598272.1"/>
    </source>
</evidence>
<name>A0ACC4CLC4_POPAL</name>
<keyword evidence="2" id="KW-1185">Reference proteome</keyword>
<feature type="non-terminal residue" evidence="1">
    <location>
        <position position="1"/>
    </location>
</feature>
<proteinExistence type="predicted"/>
<feature type="non-terminal residue" evidence="1">
    <location>
        <position position="81"/>
    </location>
</feature>
<comment type="caution">
    <text evidence="1">The sequence shown here is derived from an EMBL/GenBank/DDBJ whole genome shotgun (WGS) entry which is preliminary data.</text>
</comment>
<protein>
    <submittedName>
        <fullName evidence="1">Uncharacterized protein</fullName>
    </submittedName>
</protein>
<evidence type="ECO:0000313" key="2">
    <source>
        <dbReference type="Proteomes" id="UP000309997"/>
    </source>
</evidence>
<reference evidence="1 2" key="1">
    <citation type="journal article" date="2024" name="Plant Biotechnol. J.">
        <title>Genome and CRISPR/Cas9 system of a widespread forest tree (Populus alba) in the world.</title>
        <authorList>
            <person name="Liu Y.J."/>
            <person name="Jiang P.F."/>
            <person name="Han X.M."/>
            <person name="Li X.Y."/>
            <person name="Wang H.M."/>
            <person name="Wang Y.J."/>
            <person name="Wang X.X."/>
            <person name="Zeng Q.Y."/>
        </authorList>
    </citation>
    <scope>NUCLEOTIDE SEQUENCE [LARGE SCALE GENOMIC DNA]</scope>
    <source>
        <strain evidence="2">cv. PAL-ZL1</strain>
    </source>
</reference>
<sequence length="81" mass="8964">YNLIVFSSIFIFVAIIIPKVVAPSLPPSLSLSSSPILNIFKVSLSVSKVFVVAKRILLLRVYAFNFVLCIKLFVIIIVIVV</sequence>
<accession>A0ACC4CLC4</accession>